<evidence type="ECO:0000256" key="1">
    <source>
        <dbReference type="SAM" id="MobiDB-lite"/>
    </source>
</evidence>
<protein>
    <submittedName>
        <fullName evidence="3">Uncharacterized protein</fullName>
    </submittedName>
</protein>
<keyword evidence="2" id="KW-0472">Membrane</keyword>
<evidence type="ECO:0000313" key="3">
    <source>
        <dbReference type="EMBL" id="KNZ51187.1"/>
    </source>
</evidence>
<reference evidence="3 4" key="1">
    <citation type="submission" date="2015-08" db="EMBL/GenBank/DDBJ databases">
        <title>Next Generation Sequencing and Analysis of the Genome of Puccinia sorghi L Schw, the Causal Agent of Maize Common Rust.</title>
        <authorList>
            <person name="Rochi L."/>
            <person name="Burguener G."/>
            <person name="Darino M."/>
            <person name="Turjanski A."/>
            <person name="Kreff E."/>
            <person name="Dieguez M.J."/>
            <person name="Sacco F."/>
        </authorList>
    </citation>
    <scope>NUCLEOTIDE SEQUENCE [LARGE SCALE GENOMIC DNA]</scope>
    <source>
        <strain evidence="3 4">RO10H11247</strain>
    </source>
</reference>
<dbReference type="EMBL" id="LAVV01009119">
    <property type="protein sequence ID" value="KNZ51187.1"/>
    <property type="molecule type" value="Genomic_DNA"/>
</dbReference>
<keyword evidence="2" id="KW-1133">Transmembrane helix</keyword>
<keyword evidence="2" id="KW-0812">Transmembrane</keyword>
<dbReference type="OrthoDB" id="2507141at2759"/>
<feature type="region of interest" description="Disordered" evidence="1">
    <location>
        <begin position="343"/>
        <end position="371"/>
    </location>
</feature>
<name>A0A0L6USG3_9BASI</name>
<accession>A0A0L6USG3</accession>
<proteinExistence type="predicted"/>
<comment type="caution">
    <text evidence="3">The sequence shown here is derived from an EMBL/GenBank/DDBJ whole genome shotgun (WGS) entry which is preliminary data.</text>
</comment>
<feature type="compositionally biased region" description="Basic and acidic residues" evidence="1">
    <location>
        <begin position="345"/>
        <end position="358"/>
    </location>
</feature>
<evidence type="ECO:0000313" key="4">
    <source>
        <dbReference type="Proteomes" id="UP000037035"/>
    </source>
</evidence>
<organism evidence="3 4">
    <name type="scientific">Puccinia sorghi</name>
    <dbReference type="NCBI Taxonomy" id="27349"/>
    <lineage>
        <taxon>Eukaryota</taxon>
        <taxon>Fungi</taxon>
        <taxon>Dikarya</taxon>
        <taxon>Basidiomycota</taxon>
        <taxon>Pucciniomycotina</taxon>
        <taxon>Pucciniomycetes</taxon>
        <taxon>Pucciniales</taxon>
        <taxon>Pucciniaceae</taxon>
        <taxon>Puccinia</taxon>
    </lineage>
</organism>
<feature type="transmembrane region" description="Helical" evidence="2">
    <location>
        <begin position="158"/>
        <end position="175"/>
    </location>
</feature>
<sequence length="371" mass="42623">MSTDTDIIDKDMASAKTSYAVHQRMTGHMKEEVDDLYYGFQCNFVRLAIRKRVGAHLYFDHLGQSRRVRVQKLFEQRFWFWVGQRWCESVCFVGHKDMAIQKKKYSNIGYLQNLREVVTDAQKSTVLNPENVAEDLTNVKRVARLNGQVQVSKLSQKLIYIYIYICMAAPVHGIFSSCQINFLLASWNPRSTIFYKGGSSLSLVFLRMLSEENETAAEFHTWVASQAIQMNKGCDVVVPRKRVGKKFLDVLRVIGHNVMNTEYVCADICLLDFQVNWQRITFFLLNVEASFNVLGLKKWNIGPNNLHQQLVDLRVGQDVAILACLVFKKIDLHQRQFRSGVVIPEDQRTQEGPQDGKKTGISTQIQVQSTK</sequence>
<dbReference type="STRING" id="27349.A0A0L6USG3"/>
<evidence type="ECO:0000256" key="2">
    <source>
        <dbReference type="SAM" id="Phobius"/>
    </source>
</evidence>
<gene>
    <name evidence="3" type="ORF">VP01_4055g2</name>
</gene>
<dbReference type="Proteomes" id="UP000037035">
    <property type="component" value="Unassembled WGS sequence"/>
</dbReference>
<dbReference type="AlphaFoldDB" id="A0A0L6USG3"/>
<keyword evidence="4" id="KW-1185">Reference proteome</keyword>
<dbReference type="VEuPathDB" id="FungiDB:VP01_4055g2"/>
<feature type="compositionally biased region" description="Polar residues" evidence="1">
    <location>
        <begin position="360"/>
        <end position="371"/>
    </location>
</feature>